<dbReference type="OrthoDB" id="5711096at2"/>
<dbReference type="SUPFAM" id="SSF110296">
    <property type="entry name" value="Oligoxyloglucan reducing end-specific cellobiohydrolase"/>
    <property type="match status" value="2"/>
</dbReference>
<dbReference type="Proteomes" id="UP000198575">
    <property type="component" value="Unassembled WGS sequence"/>
</dbReference>
<feature type="region of interest" description="Disordered" evidence="1">
    <location>
        <begin position="780"/>
        <end position="828"/>
    </location>
</feature>
<dbReference type="Gene3D" id="2.130.10.10">
    <property type="entry name" value="YVTN repeat-like/Quinoprotein amine dehydrogenase"/>
    <property type="match status" value="4"/>
</dbReference>
<name>A0A1I4WHW8_9GAMM</name>
<feature type="compositionally biased region" description="Polar residues" evidence="1">
    <location>
        <begin position="806"/>
        <end position="828"/>
    </location>
</feature>
<evidence type="ECO:0000313" key="3">
    <source>
        <dbReference type="Proteomes" id="UP000198575"/>
    </source>
</evidence>
<dbReference type="EMBL" id="FOVF01000005">
    <property type="protein sequence ID" value="SFN13434.1"/>
    <property type="molecule type" value="Genomic_DNA"/>
</dbReference>
<dbReference type="PANTHER" id="PTHR43739:SF5">
    <property type="entry name" value="EXO-ALPHA-SIALIDASE"/>
    <property type="match status" value="1"/>
</dbReference>
<dbReference type="STRING" id="578942.SAMN05216289_10550"/>
<gene>
    <name evidence="2" type="ORF">SAMN05216289_10550</name>
</gene>
<dbReference type="InterPro" id="IPR015943">
    <property type="entry name" value="WD40/YVTN_repeat-like_dom_sf"/>
</dbReference>
<organism evidence="2 3">
    <name type="scientific">Dokdonella immobilis</name>
    <dbReference type="NCBI Taxonomy" id="578942"/>
    <lineage>
        <taxon>Bacteria</taxon>
        <taxon>Pseudomonadati</taxon>
        <taxon>Pseudomonadota</taxon>
        <taxon>Gammaproteobacteria</taxon>
        <taxon>Lysobacterales</taxon>
        <taxon>Rhodanobacteraceae</taxon>
        <taxon>Dokdonella</taxon>
    </lineage>
</organism>
<evidence type="ECO:0008006" key="4">
    <source>
        <dbReference type="Google" id="ProtNLM"/>
    </source>
</evidence>
<dbReference type="InterPro" id="IPR052025">
    <property type="entry name" value="Xyloglucanase_GH74"/>
</dbReference>
<dbReference type="RefSeq" id="WP_092405700.1">
    <property type="nucleotide sequence ID" value="NZ_FOVF01000005.1"/>
</dbReference>
<evidence type="ECO:0000313" key="2">
    <source>
        <dbReference type="EMBL" id="SFN13434.1"/>
    </source>
</evidence>
<dbReference type="AlphaFoldDB" id="A0A1I4WHW8"/>
<proteinExistence type="predicted"/>
<protein>
    <recommendedName>
        <fullName evidence="4">Sortilin, neurotensin receptor 3</fullName>
    </recommendedName>
</protein>
<reference evidence="2 3" key="1">
    <citation type="submission" date="2016-10" db="EMBL/GenBank/DDBJ databases">
        <authorList>
            <person name="de Groot N.N."/>
        </authorList>
    </citation>
    <scope>NUCLEOTIDE SEQUENCE [LARGE SCALE GENOMIC DNA]</scope>
    <source>
        <strain evidence="2 3">CGMCC 1.7659</strain>
    </source>
</reference>
<dbReference type="CDD" id="cd15482">
    <property type="entry name" value="Sialidase_non-viral"/>
    <property type="match status" value="1"/>
</dbReference>
<evidence type="ECO:0000256" key="1">
    <source>
        <dbReference type="SAM" id="MobiDB-lite"/>
    </source>
</evidence>
<dbReference type="PANTHER" id="PTHR43739">
    <property type="entry name" value="XYLOGLUCANASE (EUROFUNG)"/>
    <property type="match status" value="1"/>
</dbReference>
<dbReference type="GO" id="GO:0010411">
    <property type="term" value="P:xyloglucan metabolic process"/>
    <property type="evidence" value="ECO:0007669"/>
    <property type="project" value="TreeGrafter"/>
</dbReference>
<sequence length="975" mass="99045">MMIASAHKGLYLIGGFTVCLLAISGGTASAAVGSWSTAGPYGGSNSTLSVYEPSPSTVFAAGRGGLFRSLSSGTSWQRIEVGLPEALYVQSLSVGTSAPVLYLSSFYQLFRSGNGGDLWVPLSTPLPAGGSIYDVSLRRGTTNSIAMATSSGAYVSTNGGGTWTGPGAGGTAAQFSKIVFAADGSLYLGLQYTDPAFFGGAALLKSTDGGATWAPLAAQPADVYGVNVLVTSPTDPLRLYVGDGFNAATSSNGGTTWSPVSLPTSGAGCGQFRAIMPDPLNPLSVFVACSNNGVHFAADVNTPVWTSWTASNGLSVNGVDPVQAGALAIHPAFPATPTLWAGTVDGGLFRSTNGGTAWSTINNGYESVNIRALATHPLDTNPAGAIILAGVGDSFTTSNAIYKSSDGGSSWAPSLSGLNAEQIRTIAIDPTTVDNDLLTAENFTVYAAGRSERIPTLASKDGGIYKSTNAGSSWTTIDNGIAVVNGVRDMGTVRTIVPDPRSCAVPPPSGPCPIGSGPLQTLFAAGSGRPDLGAAGLPYRSARIYKSTNAGALWAASESGLPLPQDLGPTGAFNYAYMGGIVPLVFDPSNTQTLYAGSFLAYSAGVAGAAEPTIANGVFKSTDGGATWVHSSNGLPHILSPSSSQYDVLALAINPANPLVLYAGVINFYSATTIGRVYKTVDGGANWSESSTGIAGQDVRALFIDPMDPTGDTVYAGTGGDGANPGGVFVTTNGGASWNSISIGLPADSATSLALPARSPGAPARILVGTNAGIWDYTAAADPDSDGSPSTVENGVLGGDGNGDGTQDSSQTSVASISAPGSSVQTGTATAEGSIVQVTVAIVPESGGCTQLNDSTSLQASLYPPDPIGAADSHAPWGLVSFSLPNCSFAKVRVTFHGASFDSNWIWRNYGPRIPGNAATFGWYTFAGAQRIDGETWELSVDALRQGNYRNDSNDILFVGGPGNLPDVIFGSGFE</sequence>
<keyword evidence="3" id="KW-1185">Reference proteome</keyword>
<accession>A0A1I4WHW8</accession>